<protein>
    <submittedName>
        <fullName evidence="1">MarR family transcriptional regulator</fullName>
    </submittedName>
</protein>
<accession>A0A9X4GK58</accession>
<name>A0A9X4GK58_9ENTR</name>
<comment type="caution">
    <text evidence="1">The sequence shown here is derived from an EMBL/GenBank/DDBJ whole genome shotgun (WGS) entry which is preliminary data.</text>
</comment>
<dbReference type="AlphaFoldDB" id="A0A9X4GK58"/>
<reference evidence="1" key="1">
    <citation type="submission" date="2022-01" db="EMBL/GenBank/DDBJ databases">
        <title>Genetic Characterization of Carbapenem-resistant Citrobacter spp. from China: a multicenter study.</title>
        <authorList>
            <person name="Ye L."/>
        </authorList>
    </citation>
    <scope>NUCLEOTIDE SEQUENCE</scope>
    <source>
        <strain evidence="1">IR5432</strain>
    </source>
</reference>
<dbReference type="RefSeq" id="WP_275397928.1">
    <property type="nucleotide sequence ID" value="NZ_JAKIHW010000013.1"/>
</dbReference>
<evidence type="ECO:0000313" key="1">
    <source>
        <dbReference type="EMBL" id="MDE9619076.1"/>
    </source>
</evidence>
<dbReference type="EMBL" id="JAKIHW010000013">
    <property type="protein sequence ID" value="MDE9619076.1"/>
    <property type="molecule type" value="Genomic_DNA"/>
</dbReference>
<organism evidence="1 2">
    <name type="scientific">Citrobacter portucalensis</name>
    <dbReference type="NCBI Taxonomy" id="1639133"/>
    <lineage>
        <taxon>Bacteria</taxon>
        <taxon>Pseudomonadati</taxon>
        <taxon>Pseudomonadota</taxon>
        <taxon>Gammaproteobacteria</taxon>
        <taxon>Enterobacterales</taxon>
        <taxon>Enterobacteriaceae</taxon>
        <taxon>Citrobacter</taxon>
        <taxon>Citrobacter freundii complex</taxon>
    </lineage>
</organism>
<proteinExistence type="predicted"/>
<gene>
    <name evidence="1" type="ORF">L2111_13460</name>
</gene>
<evidence type="ECO:0000313" key="2">
    <source>
        <dbReference type="Proteomes" id="UP001147005"/>
    </source>
</evidence>
<sequence>MIITTVEISLLKVMAEKDIDWNWMVLDRTLAVRKIPGFSNVANIVTSLVNNGSVDIVYNEDKSRECYRVSENGFKFLKKQSEPL</sequence>
<dbReference type="Proteomes" id="UP001147005">
    <property type="component" value="Unassembled WGS sequence"/>
</dbReference>